<dbReference type="GO" id="GO:0006979">
    <property type="term" value="P:response to oxidative stress"/>
    <property type="evidence" value="ECO:0007669"/>
    <property type="project" value="InterPro"/>
</dbReference>
<keyword evidence="2" id="KW-0964">Secreted</keyword>
<dbReference type="PROSITE" id="PS51257">
    <property type="entry name" value="PROKAR_LIPOPROTEIN"/>
    <property type="match status" value="1"/>
</dbReference>
<keyword evidence="3" id="KW-0325">Glycoprotein</keyword>
<dbReference type="KEGG" id="obi:106873817"/>
<evidence type="ECO:0000313" key="4">
    <source>
        <dbReference type="EMBL" id="KOF82286.1"/>
    </source>
</evidence>
<gene>
    <name evidence="4" type="ORF">OCBIM_22025476mg</name>
</gene>
<accession>A0A0L8GZ01</accession>
<organism evidence="4">
    <name type="scientific">Octopus bimaculoides</name>
    <name type="common">California two-spotted octopus</name>
    <dbReference type="NCBI Taxonomy" id="37653"/>
    <lineage>
        <taxon>Eukaryota</taxon>
        <taxon>Metazoa</taxon>
        <taxon>Spiralia</taxon>
        <taxon>Lophotrochozoa</taxon>
        <taxon>Mollusca</taxon>
        <taxon>Cephalopoda</taxon>
        <taxon>Coleoidea</taxon>
        <taxon>Octopodiformes</taxon>
        <taxon>Octopoda</taxon>
        <taxon>Incirrata</taxon>
        <taxon>Octopodidae</taxon>
        <taxon>Octopus</taxon>
    </lineage>
</organism>
<dbReference type="SUPFAM" id="SSF48113">
    <property type="entry name" value="Heme-dependent peroxidases"/>
    <property type="match status" value="1"/>
</dbReference>
<dbReference type="GO" id="GO:0020037">
    <property type="term" value="F:heme binding"/>
    <property type="evidence" value="ECO:0007669"/>
    <property type="project" value="InterPro"/>
</dbReference>
<dbReference type="Gene3D" id="1.10.640.10">
    <property type="entry name" value="Haem peroxidase domain superfamily, animal type"/>
    <property type="match status" value="1"/>
</dbReference>
<dbReference type="InterPro" id="IPR037120">
    <property type="entry name" value="Haem_peroxidase_sf_animal"/>
</dbReference>
<dbReference type="InterPro" id="IPR010255">
    <property type="entry name" value="Haem_peroxidase_sf"/>
</dbReference>
<evidence type="ECO:0000256" key="3">
    <source>
        <dbReference type="ARBA" id="ARBA00023180"/>
    </source>
</evidence>
<evidence type="ECO:0000256" key="2">
    <source>
        <dbReference type="ARBA" id="ARBA00022525"/>
    </source>
</evidence>
<dbReference type="PANTHER" id="PTHR11475:SF4">
    <property type="entry name" value="CHORION PEROXIDASE"/>
    <property type="match status" value="1"/>
</dbReference>
<protein>
    <submittedName>
        <fullName evidence="4">Uncharacterized protein</fullName>
    </submittedName>
</protein>
<dbReference type="GO" id="GO:0004601">
    <property type="term" value="F:peroxidase activity"/>
    <property type="evidence" value="ECO:0007669"/>
    <property type="project" value="InterPro"/>
</dbReference>
<dbReference type="OrthoDB" id="823504at2759"/>
<evidence type="ECO:0000256" key="1">
    <source>
        <dbReference type="ARBA" id="ARBA00004613"/>
    </source>
</evidence>
<sequence length="414" mass="46431">MKNPLVMALYHVFLREHNRLVETLTPACGSTGCRNEARTLLIAMFQHIVCNEYLPLLLGSSARCLNTSNYTYDNTSSPMVSNAFAVAYKLVGASMLRDTVTIGGNLNVSVKTILNDSTQVDSDLEMTNIVNGMLTDYSLKIGREIPCSFRDDCQYSDIVSVLIQDTRYFGIPPYFVWLALTVNSTDMPSTIDNLPYQTPANLIATDSSYQNLYDIDFLTGALSENVVPGAMVGPTLKRLFEDTFNSLQRGDRLYFDNAGVFTDDQLNVIRNVTMAQLLCRNVEGLTEVKENAFVHNSPLVQCSSFPDIDFCRYCNSSTGWTAFVTVPNPCFQFQLKYRFCQSTNPVACPCLGSPFEITPCPSAIVDSVMYLQSRVLESIMANDTQSKDYHAIRDETNMIKRMLELYEEHFTKSI</sequence>
<dbReference type="PANTHER" id="PTHR11475">
    <property type="entry name" value="OXIDASE/PEROXIDASE"/>
    <property type="match status" value="1"/>
</dbReference>
<dbReference type="InterPro" id="IPR019791">
    <property type="entry name" value="Haem_peroxidase_animal"/>
</dbReference>
<dbReference type="GO" id="GO:0005576">
    <property type="term" value="C:extracellular region"/>
    <property type="evidence" value="ECO:0007669"/>
    <property type="project" value="UniProtKB-SubCell"/>
</dbReference>
<dbReference type="Pfam" id="PF03098">
    <property type="entry name" value="An_peroxidase"/>
    <property type="match status" value="1"/>
</dbReference>
<dbReference type="EMBL" id="KQ419815">
    <property type="protein sequence ID" value="KOF82286.1"/>
    <property type="molecule type" value="Genomic_DNA"/>
</dbReference>
<name>A0A0L8GZ01_OCTBM</name>
<proteinExistence type="predicted"/>
<dbReference type="PROSITE" id="PS50292">
    <property type="entry name" value="PEROXIDASE_3"/>
    <property type="match status" value="1"/>
</dbReference>
<dbReference type="AlphaFoldDB" id="A0A0L8GZ01"/>
<comment type="subcellular location">
    <subcellularLocation>
        <location evidence="1">Secreted</location>
    </subcellularLocation>
</comment>
<reference evidence="4" key="1">
    <citation type="submission" date="2015-07" db="EMBL/GenBank/DDBJ databases">
        <title>MeaNS - Measles Nucleotide Surveillance Program.</title>
        <authorList>
            <person name="Tran T."/>
            <person name="Druce J."/>
        </authorList>
    </citation>
    <scope>NUCLEOTIDE SEQUENCE</scope>
    <source>
        <strain evidence="4">UCB-OBI-ISO-001</strain>
        <tissue evidence="4">Gonad</tissue>
    </source>
</reference>